<accession>A0AAQ3WU36</accession>
<sequence length="141" mass="14698">MPLPPAPSAAPPPAPSAQPASPPPHRARIASTCRAPPALRPERGRRSRSDLLVLKSPQPPGRRPSEHAQRMQPGCRSSAVRTAAAPGRSISRSKDDQITRKGGFGSWQFVGTKIGRGLQRRSCADGVLASAPCEGAAKGTG</sequence>
<keyword evidence="3" id="KW-1185">Reference proteome</keyword>
<evidence type="ECO:0000256" key="1">
    <source>
        <dbReference type="SAM" id="MobiDB-lite"/>
    </source>
</evidence>
<dbReference type="Proteomes" id="UP001341281">
    <property type="component" value="Chromosome 05"/>
</dbReference>
<gene>
    <name evidence="2" type="ORF">U9M48_021558</name>
</gene>
<dbReference type="AlphaFoldDB" id="A0AAQ3WU36"/>
<evidence type="ECO:0000313" key="2">
    <source>
        <dbReference type="EMBL" id="WVZ73221.1"/>
    </source>
</evidence>
<organism evidence="2 3">
    <name type="scientific">Paspalum notatum var. saurae</name>
    <dbReference type="NCBI Taxonomy" id="547442"/>
    <lineage>
        <taxon>Eukaryota</taxon>
        <taxon>Viridiplantae</taxon>
        <taxon>Streptophyta</taxon>
        <taxon>Embryophyta</taxon>
        <taxon>Tracheophyta</taxon>
        <taxon>Spermatophyta</taxon>
        <taxon>Magnoliopsida</taxon>
        <taxon>Liliopsida</taxon>
        <taxon>Poales</taxon>
        <taxon>Poaceae</taxon>
        <taxon>PACMAD clade</taxon>
        <taxon>Panicoideae</taxon>
        <taxon>Andropogonodae</taxon>
        <taxon>Paspaleae</taxon>
        <taxon>Paspalinae</taxon>
        <taxon>Paspalum</taxon>
    </lineage>
</organism>
<proteinExistence type="predicted"/>
<reference evidence="2 3" key="1">
    <citation type="submission" date="2024-02" db="EMBL/GenBank/DDBJ databases">
        <title>High-quality chromosome-scale genome assembly of Pensacola bahiagrass (Paspalum notatum Flugge var. saurae).</title>
        <authorList>
            <person name="Vega J.M."/>
            <person name="Podio M."/>
            <person name="Orjuela J."/>
            <person name="Siena L.A."/>
            <person name="Pessino S.C."/>
            <person name="Combes M.C."/>
            <person name="Mariac C."/>
            <person name="Albertini E."/>
            <person name="Pupilli F."/>
            <person name="Ortiz J.P.A."/>
            <person name="Leblanc O."/>
        </authorList>
    </citation>
    <scope>NUCLEOTIDE SEQUENCE [LARGE SCALE GENOMIC DNA]</scope>
    <source>
        <strain evidence="2">R1</strain>
        <tissue evidence="2">Leaf</tissue>
    </source>
</reference>
<feature type="compositionally biased region" description="Pro residues" evidence="1">
    <location>
        <begin position="1"/>
        <end position="24"/>
    </location>
</feature>
<dbReference type="EMBL" id="CP144749">
    <property type="protein sequence ID" value="WVZ73221.1"/>
    <property type="molecule type" value="Genomic_DNA"/>
</dbReference>
<protein>
    <submittedName>
        <fullName evidence="2">Uncharacterized protein</fullName>
    </submittedName>
</protein>
<evidence type="ECO:0000313" key="3">
    <source>
        <dbReference type="Proteomes" id="UP001341281"/>
    </source>
</evidence>
<name>A0AAQ3WU36_PASNO</name>
<feature type="compositionally biased region" description="Basic and acidic residues" evidence="1">
    <location>
        <begin position="40"/>
        <end position="49"/>
    </location>
</feature>
<feature type="region of interest" description="Disordered" evidence="1">
    <location>
        <begin position="1"/>
        <end position="108"/>
    </location>
</feature>